<proteinExistence type="predicted"/>
<evidence type="ECO:0000313" key="1">
    <source>
        <dbReference type="EMBL" id="GAA3918641.1"/>
    </source>
</evidence>
<dbReference type="Proteomes" id="UP001501565">
    <property type="component" value="Unassembled WGS sequence"/>
</dbReference>
<evidence type="ECO:0000313" key="2">
    <source>
        <dbReference type="Proteomes" id="UP001501565"/>
    </source>
</evidence>
<dbReference type="RefSeq" id="WP_344796564.1">
    <property type="nucleotide sequence ID" value="NZ_BAABBN010000004.1"/>
</dbReference>
<reference evidence="2" key="1">
    <citation type="journal article" date="2019" name="Int. J. Syst. Evol. Microbiol.">
        <title>The Global Catalogue of Microorganisms (GCM) 10K type strain sequencing project: providing services to taxonomists for standard genome sequencing and annotation.</title>
        <authorList>
            <consortium name="The Broad Institute Genomics Platform"/>
            <consortium name="The Broad Institute Genome Sequencing Center for Infectious Disease"/>
            <person name="Wu L."/>
            <person name="Ma J."/>
        </authorList>
    </citation>
    <scope>NUCLEOTIDE SEQUENCE [LARGE SCALE GENOMIC DNA]</scope>
    <source>
        <strain evidence="2">JCM 17551</strain>
    </source>
</reference>
<organism evidence="1 2">
    <name type="scientific">Litoribacillus peritrichatus</name>
    <dbReference type="NCBI Taxonomy" id="718191"/>
    <lineage>
        <taxon>Bacteria</taxon>
        <taxon>Pseudomonadati</taxon>
        <taxon>Pseudomonadota</taxon>
        <taxon>Gammaproteobacteria</taxon>
        <taxon>Oceanospirillales</taxon>
        <taxon>Oceanospirillaceae</taxon>
        <taxon>Litoribacillus</taxon>
    </lineage>
</organism>
<comment type="caution">
    <text evidence="1">The sequence shown here is derived from an EMBL/GenBank/DDBJ whole genome shotgun (WGS) entry which is preliminary data.</text>
</comment>
<keyword evidence="2" id="KW-1185">Reference proteome</keyword>
<sequence>MRFCVQHKALVVGMSQDPQLAMMLDAVSVFSEQTSVGNGETKTALCYPLDAFEDIGARCLALIQDAFEQLDVSIGNNPVLLITPQYGFQDEDTLTLWSQRLAQTQTELFGHPLSKIFPYGRSSLVMALSYARELLQSNPDQVVWFVSVDSLGDRAILGDMMAQGILSNEQGDGVVGSEGAMILGITSSDKGLAVCWSGSDAYLKTSGSDSLHHDQAVELLFRNVVEKVGQPLDQIYLPDNGQDRLTNAWLHQYQVLAPVLTKETELHFTSVFTGELGSVGGLYRFLKIYESYQLGRIEGTTLQCEISDKLYRAAALYQWHS</sequence>
<protein>
    <recommendedName>
        <fullName evidence="3">Beta-ketoacyl-[acyl-carrier-protein] synthase III N-terminal domain-containing protein</fullName>
    </recommendedName>
</protein>
<name>A0ABP7MB83_9GAMM</name>
<accession>A0ABP7MB83</accession>
<evidence type="ECO:0008006" key="3">
    <source>
        <dbReference type="Google" id="ProtNLM"/>
    </source>
</evidence>
<gene>
    <name evidence="1" type="ORF">GCM10022277_12390</name>
</gene>
<dbReference type="EMBL" id="BAABBN010000004">
    <property type="protein sequence ID" value="GAA3918641.1"/>
    <property type="molecule type" value="Genomic_DNA"/>
</dbReference>